<dbReference type="RefSeq" id="XP_014570014.1">
    <property type="nucleotide sequence ID" value="XM_014714528.1"/>
</dbReference>
<evidence type="ECO:0000313" key="3">
    <source>
        <dbReference type="Proteomes" id="UP000009131"/>
    </source>
</evidence>
<sequence>MIPTSPLMTSTDLIGLGLHCRSPSTKHQPKVSSPLSRDRFDHHSRSPICSPMLASAALGSAILDSPILTTRRLSSRRLRSSLAVKVASLAWIAALSFGVLYLFSSIDRSAKAAKYYIQPVTYPASSRWLEFGEEHEFLFGLEEAARDINAQPELVPYWSHEIKPSRLQHALAIVARGPRRLTKPDLLTLEELEQANDTADEDALDFSANTTSGSFSKPSALAKARIARQRRTVFE</sequence>
<organism evidence="2 3">
    <name type="scientific">Mixia osmundae (strain CBS 9802 / IAM 14324 / JCM 22182 / KY 12970)</name>
    <dbReference type="NCBI Taxonomy" id="764103"/>
    <lineage>
        <taxon>Eukaryota</taxon>
        <taxon>Fungi</taxon>
        <taxon>Dikarya</taxon>
        <taxon>Basidiomycota</taxon>
        <taxon>Pucciniomycotina</taxon>
        <taxon>Mixiomycetes</taxon>
        <taxon>Mixiales</taxon>
        <taxon>Mixiaceae</taxon>
        <taxon>Mixia</taxon>
    </lineage>
</organism>
<name>G7DY42_MIXOS</name>
<comment type="caution">
    <text evidence="2">The sequence shown here is derived from an EMBL/GenBank/DDBJ whole genome shotgun (WGS) entry which is preliminary data.</text>
</comment>
<dbReference type="EMBL" id="BABT02000062">
    <property type="protein sequence ID" value="GAA95502.1"/>
    <property type="molecule type" value="Genomic_DNA"/>
</dbReference>
<dbReference type="HOGENOM" id="CLU_1180487_0_0_1"/>
<dbReference type="AlphaFoldDB" id="G7DY42"/>
<accession>G7DY42</accession>
<dbReference type="Proteomes" id="UP000009131">
    <property type="component" value="Unassembled WGS sequence"/>
</dbReference>
<gene>
    <name evidence="2" type="primary">Mo02157</name>
    <name evidence="2" type="ORF">E5Q_02157</name>
</gene>
<keyword evidence="3" id="KW-1185">Reference proteome</keyword>
<proteinExistence type="predicted"/>
<feature type="transmembrane region" description="Helical" evidence="1">
    <location>
        <begin position="82"/>
        <end position="103"/>
    </location>
</feature>
<keyword evidence="1" id="KW-1133">Transmembrane helix</keyword>
<reference evidence="2 3" key="1">
    <citation type="journal article" date="2011" name="J. Gen. Appl. Microbiol.">
        <title>Draft genome sequencing of the enigmatic basidiomycete Mixia osmundae.</title>
        <authorList>
            <person name="Nishida H."/>
            <person name="Nagatsuka Y."/>
            <person name="Sugiyama J."/>
        </authorList>
    </citation>
    <scope>NUCLEOTIDE SEQUENCE [LARGE SCALE GENOMIC DNA]</scope>
    <source>
        <strain evidence="3">CBS 9802 / IAM 14324 / JCM 22182 / KY 12970</strain>
    </source>
</reference>
<protein>
    <submittedName>
        <fullName evidence="2">Uncharacterized protein</fullName>
    </submittedName>
</protein>
<evidence type="ECO:0000313" key="2">
    <source>
        <dbReference type="EMBL" id="GAA95502.1"/>
    </source>
</evidence>
<dbReference type="InParanoid" id="G7DY42"/>
<keyword evidence="1" id="KW-0812">Transmembrane</keyword>
<keyword evidence="1" id="KW-0472">Membrane</keyword>
<evidence type="ECO:0000256" key="1">
    <source>
        <dbReference type="SAM" id="Phobius"/>
    </source>
</evidence>
<reference evidence="2 3" key="2">
    <citation type="journal article" date="2012" name="Open Biol.">
        <title>Characteristics of nucleosomes and linker DNA regions on the genome of the basidiomycete Mixia osmundae revealed by mono- and dinucleosome mapping.</title>
        <authorList>
            <person name="Nishida H."/>
            <person name="Kondo S."/>
            <person name="Matsumoto T."/>
            <person name="Suzuki Y."/>
            <person name="Yoshikawa H."/>
            <person name="Taylor T.D."/>
            <person name="Sugiyama J."/>
        </authorList>
    </citation>
    <scope>NUCLEOTIDE SEQUENCE [LARGE SCALE GENOMIC DNA]</scope>
    <source>
        <strain evidence="3">CBS 9802 / IAM 14324 / JCM 22182 / KY 12970</strain>
    </source>
</reference>